<reference evidence="2" key="2">
    <citation type="submission" date="2016-04" db="EMBL/GenBank/DDBJ databases">
        <title>First Complete Genome Sequence of a Subdivision 6 Acidobacterium.</title>
        <authorList>
            <person name="Huang S."/>
            <person name="Vieira S."/>
            <person name="Bunk B."/>
            <person name="Riedel T."/>
            <person name="Sproeer C."/>
            <person name="Overmann J."/>
        </authorList>
    </citation>
    <scope>NUCLEOTIDE SEQUENCE [LARGE SCALE GENOMIC DNA]</scope>
    <source>
        <strain evidence="2">DSM 100886 HEG_-6_39</strain>
    </source>
</reference>
<keyword evidence="2" id="KW-1185">Reference proteome</keyword>
<name>A0A143PFS4_LUTPR</name>
<dbReference type="RefSeq" id="WP_110169121.1">
    <property type="nucleotide sequence ID" value="NZ_CP015136.1"/>
</dbReference>
<gene>
    <name evidence="1" type="ORF">LuPra_00297</name>
</gene>
<dbReference type="Proteomes" id="UP000076079">
    <property type="component" value="Chromosome"/>
</dbReference>
<dbReference type="EMBL" id="CP015136">
    <property type="protein sequence ID" value="AMY07130.1"/>
    <property type="molecule type" value="Genomic_DNA"/>
</dbReference>
<proteinExistence type="predicted"/>
<organism evidence="1 2">
    <name type="scientific">Luteitalea pratensis</name>
    <dbReference type="NCBI Taxonomy" id="1855912"/>
    <lineage>
        <taxon>Bacteria</taxon>
        <taxon>Pseudomonadati</taxon>
        <taxon>Acidobacteriota</taxon>
        <taxon>Vicinamibacteria</taxon>
        <taxon>Vicinamibacterales</taxon>
        <taxon>Vicinamibacteraceae</taxon>
        <taxon>Luteitalea</taxon>
    </lineage>
</organism>
<dbReference type="KEGG" id="abac:LuPra_00297"/>
<sequence>MGTRRGSRAHGALMVMVAIATTGALVRAAGLTTKYDAELQRLSAEWKTARQAEGLDSVRGAKALYAAYPTPELKLCKAAVVTPGTAAPITCTGTFGTRTTFLVEHDQISLTPASNTATSYAATASVAADAMPAFVRLSAHAPVSGAWSRRGVLVIGAAPSFTLTASNGWTVALTPETRKWTVDDDSASLTYRAEYSKPGTPAPFETMSGALTVSADDRPANSFTFSLQPGGTGSAMQEYQALVSKMADPAAFAKMSDKERAAFEKKMEDVGDRMTKEMEAMTANPAAMMEKQAQFGCGAITLTIDGTQASGSVSCGQKVGSLTLEGKRK</sequence>
<evidence type="ECO:0000313" key="1">
    <source>
        <dbReference type="EMBL" id="AMY07130.1"/>
    </source>
</evidence>
<protein>
    <submittedName>
        <fullName evidence="1">Uncharacterized protein</fullName>
    </submittedName>
</protein>
<accession>A0A143PFS4</accession>
<evidence type="ECO:0000313" key="2">
    <source>
        <dbReference type="Proteomes" id="UP000076079"/>
    </source>
</evidence>
<dbReference type="STRING" id="1855912.LuPra_00297"/>
<reference evidence="1 2" key="1">
    <citation type="journal article" date="2016" name="Genome Announc.">
        <title>First Complete Genome Sequence of a Subdivision 6 Acidobacterium Strain.</title>
        <authorList>
            <person name="Huang S."/>
            <person name="Vieira S."/>
            <person name="Bunk B."/>
            <person name="Riedel T."/>
            <person name="Sproer C."/>
            <person name="Overmann J."/>
        </authorList>
    </citation>
    <scope>NUCLEOTIDE SEQUENCE [LARGE SCALE GENOMIC DNA]</scope>
    <source>
        <strain evidence="2">DSM 100886 HEG_-6_39</strain>
    </source>
</reference>
<dbReference type="AlphaFoldDB" id="A0A143PFS4"/>